<reference evidence="10 11" key="1">
    <citation type="submission" date="2019-06" db="EMBL/GenBank/DDBJ databases">
        <title>Description of Kitasatospora acidophila sp. nov. isolated from pine grove soil, and reclassification of Streptomyces novaecaesareae to Kitasatospora novaeceasareae comb. nov.</title>
        <authorList>
            <person name="Kim M.J."/>
        </authorList>
    </citation>
    <scope>NUCLEOTIDE SEQUENCE [LARGE SCALE GENOMIC DNA]</scope>
    <source>
        <strain evidence="10 11">MMS16-CNU292</strain>
    </source>
</reference>
<feature type="domain" description="Putative zinc-finger" evidence="9">
    <location>
        <begin position="20"/>
        <end position="47"/>
    </location>
</feature>
<keyword evidence="5 8" id="KW-0472">Membrane</keyword>
<evidence type="ECO:0000256" key="4">
    <source>
        <dbReference type="ARBA" id="ARBA00023015"/>
    </source>
</evidence>
<dbReference type="Gene3D" id="1.10.10.1320">
    <property type="entry name" value="Anti-sigma factor, zinc-finger domain"/>
    <property type="match status" value="1"/>
</dbReference>
<sequence length="247" mass="24964">MTEYRSWADPNGPDDPHLDVGAYVLGLLDGADRTTFETHLADCPRCQAEVTRLGALEPLLAEYAAGGAEPVEPSARLLDGLLDEVAAGRRRQTVRRRWLVAVAAALVLGGPAATAVVMDATVATTATAPASPSATAPATGPLATSSATGPGGAKATVGVAPSAWGSTISLTLSGVTGPRTCDLVAVSDYGTHQTVSTWTVPGGGYGSSAPQLHITGGTGFAPGDLTHFEVRDLTTGQLLVSVPAPAR</sequence>
<proteinExistence type="predicted"/>
<evidence type="ECO:0000256" key="3">
    <source>
        <dbReference type="ARBA" id="ARBA00022989"/>
    </source>
</evidence>
<keyword evidence="6" id="KW-0804">Transcription</keyword>
<gene>
    <name evidence="10" type="ORF">E6W39_32550</name>
</gene>
<dbReference type="OrthoDB" id="5185837at2"/>
<dbReference type="GO" id="GO:0006417">
    <property type="term" value="P:regulation of translation"/>
    <property type="evidence" value="ECO:0007669"/>
    <property type="project" value="TreeGrafter"/>
</dbReference>
<dbReference type="PANTHER" id="PTHR37461:SF1">
    <property type="entry name" value="ANTI-SIGMA-K FACTOR RSKA"/>
    <property type="match status" value="1"/>
</dbReference>
<comment type="caution">
    <text evidence="10">The sequence shown here is derived from an EMBL/GenBank/DDBJ whole genome shotgun (WGS) entry which is preliminary data.</text>
</comment>
<evidence type="ECO:0000256" key="7">
    <source>
        <dbReference type="SAM" id="MobiDB-lite"/>
    </source>
</evidence>
<keyword evidence="4" id="KW-0805">Transcription regulation</keyword>
<dbReference type="InterPro" id="IPR027383">
    <property type="entry name" value="Znf_put"/>
</dbReference>
<feature type="compositionally biased region" description="Low complexity" evidence="7">
    <location>
        <begin position="127"/>
        <end position="148"/>
    </location>
</feature>
<dbReference type="EMBL" id="VIGB01000003">
    <property type="protein sequence ID" value="TQF06089.1"/>
    <property type="molecule type" value="Genomic_DNA"/>
</dbReference>
<keyword evidence="11" id="KW-1185">Reference proteome</keyword>
<evidence type="ECO:0000256" key="1">
    <source>
        <dbReference type="ARBA" id="ARBA00004167"/>
    </source>
</evidence>
<evidence type="ECO:0000259" key="9">
    <source>
        <dbReference type="Pfam" id="PF13490"/>
    </source>
</evidence>
<evidence type="ECO:0000256" key="2">
    <source>
        <dbReference type="ARBA" id="ARBA00022692"/>
    </source>
</evidence>
<organism evidence="10 11">
    <name type="scientific">Kitasatospora acidiphila</name>
    <dbReference type="NCBI Taxonomy" id="2567942"/>
    <lineage>
        <taxon>Bacteria</taxon>
        <taxon>Bacillati</taxon>
        <taxon>Actinomycetota</taxon>
        <taxon>Actinomycetes</taxon>
        <taxon>Kitasatosporales</taxon>
        <taxon>Streptomycetaceae</taxon>
        <taxon>Kitasatospora</taxon>
    </lineage>
</organism>
<dbReference type="Proteomes" id="UP000319103">
    <property type="component" value="Unassembled WGS sequence"/>
</dbReference>
<keyword evidence="2 8" id="KW-0812">Transmembrane</keyword>
<dbReference type="GO" id="GO:0016989">
    <property type="term" value="F:sigma factor antagonist activity"/>
    <property type="evidence" value="ECO:0007669"/>
    <property type="project" value="TreeGrafter"/>
</dbReference>
<evidence type="ECO:0000313" key="10">
    <source>
        <dbReference type="EMBL" id="TQF06089.1"/>
    </source>
</evidence>
<evidence type="ECO:0000256" key="8">
    <source>
        <dbReference type="SAM" id="Phobius"/>
    </source>
</evidence>
<feature type="region of interest" description="Disordered" evidence="7">
    <location>
        <begin position="127"/>
        <end position="153"/>
    </location>
</feature>
<keyword evidence="3 8" id="KW-1133">Transmembrane helix</keyword>
<dbReference type="AlphaFoldDB" id="A0A540WAP4"/>
<dbReference type="InterPro" id="IPR041916">
    <property type="entry name" value="Anti_sigma_zinc_sf"/>
</dbReference>
<name>A0A540WAP4_9ACTN</name>
<dbReference type="InterPro" id="IPR051474">
    <property type="entry name" value="Anti-sigma-K/W_factor"/>
</dbReference>
<accession>A0A540WAP4</accession>
<evidence type="ECO:0000256" key="5">
    <source>
        <dbReference type="ARBA" id="ARBA00023136"/>
    </source>
</evidence>
<evidence type="ECO:0000313" key="11">
    <source>
        <dbReference type="Proteomes" id="UP000319103"/>
    </source>
</evidence>
<dbReference type="RefSeq" id="WP_141636536.1">
    <property type="nucleotide sequence ID" value="NZ_VIGB01000003.1"/>
</dbReference>
<dbReference type="GO" id="GO:0016020">
    <property type="term" value="C:membrane"/>
    <property type="evidence" value="ECO:0007669"/>
    <property type="project" value="UniProtKB-SubCell"/>
</dbReference>
<protein>
    <recommendedName>
        <fullName evidence="9">Putative zinc-finger domain-containing protein</fullName>
    </recommendedName>
</protein>
<evidence type="ECO:0000256" key="6">
    <source>
        <dbReference type="ARBA" id="ARBA00023163"/>
    </source>
</evidence>
<dbReference type="PANTHER" id="PTHR37461">
    <property type="entry name" value="ANTI-SIGMA-K FACTOR RSKA"/>
    <property type="match status" value="1"/>
</dbReference>
<dbReference type="Pfam" id="PF13490">
    <property type="entry name" value="zf-HC2"/>
    <property type="match status" value="1"/>
</dbReference>
<feature type="transmembrane region" description="Helical" evidence="8">
    <location>
        <begin position="98"/>
        <end position="118"/>
    </location>
</feature>
<comment type="subcellular location">
    <subcellularLocation>
        <location evidence="1">Membrane</location>
        <topology evidence="1">Single-pass membrane protein</topology>
    </subcellularLocation>
</comment>